<comment type="caution">
    <text evidence="1">The sequence shown here is derived from an EMBL/GenBank/DDBJ whole genome shotgun (WGS) entry which is preliminary data.</text>
</comment>
<dbReference type="Proteomes" id="UP000050525">
    <property type="component" value="Unassembled WGS sequence"/>
</dbReference>
<evidence type="ECO:0000313" key="2">
    <source>
        <dbReference type="Proteomes" id="UP000050525"/>
    </source>
</evidence>
<protein>
    <submittedName>
        <fullName evidence="1">Uncharacterized protein</fullName>
    </submittedName>
</protein>
<reference evidence="1 2" key="1">
    <citation type="journal article" date="2012" name="Genome Biol.">
        <title>Sequencing three crocodilian genomes to illuminate the evolution of archosaurs and amniotes.</title>
        <authorList>
            <person name="St John J.A."/>
            <person name="Braun E.L."/>
            <person name="Isberg S.R."/>
            <person name="Miles L.G."/>
            <person name="Chong A.Y."/>
            <person name="Gongora J."/>
            <person name="Dalzell P."/>
            <person name="Moran C."/>
            <person name="Bed'hom B."/>
            <person name="Abzhanov A."/>
            <person name="Burgess S.C."/>
            <person name="Cooksey A.M."/>
            <person name="Castoe T.A."/>
            <person name="Crawford N.G."/>
            <person name="Densmore L.D."/>
            <person name="Drew J.C."/>
            <person name="Edwards S.V."/>
            <person name="Faircloth B.C."/>
            <person name="Fujita M.K."/>
            <person name="Greenwold M.J."/>
            <person name="Hoffmann F.G."/>
            <person name="Howard J.M."/>
            <person name="Iguchi T."/>
            <person name="Janes D.E."/>
            <person name="Khan S.Y."/>
            <person name="Kohno S."/>
            <person name="de Koning A.J."/>
            <person name="Lance S.L."/>
            <person name="McCarthy F.M."/>
            <person name="McCormack J.E."/>
            <person name="Merchant M.E."/>
            <person name="Peterson D.G."/>
            <person name="Pollock D.D."/>
            <person name="Pourmand N."/>
            <person name="Raney B.J."/>
            <person name="Roessler K.A."/>
            <person name="Sanford J.R."/>
            <person name="Sawyer R.H."/>
            <person name="Schmidt C.J."/>
            <person name="Triplett E.W."/>
            <person name="Tuberville T.D."/>
            <person name="Venegas-Anaya M."/>
            <person name="Howard J.T."/>
            <person name="Jarvis E.D."/>
            <person name="Guillette L.J.Jr."/>
            <person name="Glenn T.C."/>
            <person name="Green R.E."/>
            <person name="Ray D.A."/>
        </authorList>
    </citation>
    <scope>NUCLEOTIDE SEQUENCE [LARGE SCALE GENOMIC DNA]</scope>
    <source>
        <strain evidence="1">KSC_2009_1</strain>
    </source>
</reference>
<accession>A0A151M0H6</accession>
<keyword evidence="2" id="KW-1185">Reference proteome</keyword>
<gene>
    <name evidence="1" type="ORF">Y1Q_0011622</name>
</gene>
<proteinExistence type="predicted"/>
<dbReference type="AlphaFoldDB" id="A0A151M0H6"/>
<sequence length="88" mass="10161">MLRRTPSLWATKVSLKRSTEMEDSENWKLRGAINYPSKLLQLPVNSEADPIYSGIPSSNWKTQRLETALGRDISQHKHHGHHLSRQED</sequence>
<organism evidence="1 2">
    <name type="scientific">Alligator mississippiensis</name>
    <name type="common">American alligator</name>
    <dbReference type="NCBI Taxonomy" id="8496"/>
    <lineage>
        <taxon>Eukaryota</taxon>
        <taxon>Metazoa</taxon>
        <taxon>Chordata</taxon>
        <taxon>Craniata</taxon>
        <taxon>Vertebrata</taxon>
        <taxon>Euteleostomi</taxon>
        <taxon>Archelosauria</taxon>
        <taxon>Archosauria</taxon>
        <taxon>Crocodylia</taxon>
        <taxon>Alligatoridae</taxon>
        <taxon>Alligatorinae</taxon>
        <taxon>Alligator</taxon>
    </lineage>
</organism>
<evidence type="ECO:0000313" key="1">
    <source>
        <dbReference type="EMBL" id="KYO18019.1"/>
    </source>
</evidence>
<dbReference type="EMBL" id="AKHW03006853">
    <property type="protein sequence ID" value="KYO18019.1"/>
    <property type="molecule type" value="Genomic_DNA"/>
</dbReference>
<name>A0A151M0H6_ALLMI</name>